<evidence type="ECO:0000313" key="3">
    <source>
        <dbReference type="EMBL" id="CAD8465452.1"/>
    </source>
</evidence>
<evidence type="ECO:0008006" key="4">
    <source>
        <dbReference type="Google" id="ProtNLM"/>
    </source>
</evidence>
<evidence type="ECO:0000256" key="1">
    <source>
        <dbReference type="ARBA" id="ARBA00022737"/>
    </source>
</evidence>
<feature type="compositionally biased region" description="Low complexity" evidence="2">
    <location>
        <begin position="30"/>
        <end position="47"/>
    </location>
</feature>
<dbReference type="Gene3D" id="2.20.110.10">
    <property type="entry name" value="Histone H3 K4-specific methyltransferase SET7/9 N-terminal domain"/>
    <property type="match status" value="1"/>
</dbReference>
<dbReference type="PANTHER" id="PTHR23084:SF263">
    <property type="entry name" value="MORN REPEAT-CONTAINING PROTEIN 1"/>
    <property type="match status" value="1"/>
</dbReference>
<dbReference type="SMART" id="SM00698">
    <property type="entry name" value="MORN"/>
    <property type="match status" value="4"/>
</dbReference>
<feature type="compositionally biased region" description="Basic and acidic residues" evidence="2">
    <location>
        <begin position="1"/>
        <end position="18"/>
    </location>
</feature>
<name>A0A7S0DU67_9CRYP</name>
<dbReference type="SUPFAM" id="SSF82185">
    <property type="entry name" value="Histone H3 K4-specific methyltransferase SET7/9 N-terminal domain"/>
    <property type="match status" value="2"/>
</dbReference>
<dbReference type="InterPro" id="IPR003409">
    <property type="entry name" value="MORN"/>
</dbReference>
<dbReference type="Pfam" id="PF02493">
    <property type="entry name" value="MORN"/>
    <property type="match status" value="4"/>
</dbReference>
<reference evidence="3" key="1">
    <citation type="submission" date="2021-01" db="EMBL/GenBank/DDBJ databases">
        <authorList>
            <person name="Corre E."/>
            <person name="Pelletier E."/>
            <person name="Niang G."/>
            <person name="Scheremetjew M."/>
            <person name="Finn R."/>
            <person name="Kale V."/>
            <person name="Holt S."/>
            <person name="Cochrane G."/>
            <person name="Meng A."/>
            <person name="Brown T."/>
            <person name="Cohen L."/>
        </authorList>
    </citation>
    <scope>NUCLEOTIDE SEQUENCE</scope>
    <source>
        <strain evidence="3">CCMP325</strain>
    </source>
</reference>
<accession>A0A7S0DU67</accession>
<organism evidence="3">
    <name type="scientific">Hanusia phi</name>
    <dbReference type="NCBI Taxonomy" id="3032"/>
    <lineage>
        <taxon>Eukaryota</taxon>
        <taxon>Cryptophyceae</taxon>
        <taxon>Pyrenomonadales</taxon>
        <taxon>Geminigeraceae</taxon>
        <taxon>Hanusia</taxon>
    </lineage>
</organism>
<evidence type="ECO:0000256" key="2">
    <source>
        <dbReference type="SAM" id="MobiDB-lite"/>
    </source>
</evidence>
<proteinExistence type="predicted"/>
<feature type="region of interest" description="Disordered" evidence="2">
    <location>
        <begin position="1"/>
        <end position="63"/>
    </location>
</feature>
<protein>
    <recommendedName>
        <fullName evidence="4">MORN repeat-containing protein 5</fullName>
    </recommendedName>
</protein>
<sequence>MGFSEKERPHNDDDEKSAKANAPHGRRRSSVAGRRGSVSSRRGSTTSNEEESPKKGMLAAASSVGGQGLNTFTYEDDRYDGERQEAVIQKLSEQVQQLGDLKEDFPDDPVFLPPTENSLSKYNILANRSKDLSMWCFREEVSQDLMFQKDDLGNILFRYDGEYLQDKDGRKYHHGHATVRFRNGIQFVGMFHMGRPEGKALISFPSSSIYDGGIVQGSAHGEGKFVWSAPPDWPADKKFRKEYSGWFEQGSLTSRKRKSLFVLNKDIYQGEFEDGFAHGKGTFLWEDGRYFTGEFVNGKVHGEGKLVYPDGTEQQGRFEPCTAYWYTPLKIPPSFWPGNPIELKIFTDLLETGLEPTAPVARSSR</sequence>
<gene>
    <name evidence="3" type="ORF">HPHI1048_LOCUS90</name>
</gene>
<dbReference type="AlphaFoldDB" id="A0A7S0DU67"/>
<dbReference type="EMBL" id="HBEO01000128">
    <property type="protein sequence ID" value="CAD8465452.1"/>
    <property type="molecule type" value="Transcribed_RNA"/>
</dbReference>
<dbReference type="PANTHER" id="PTHR23084">
    <property type="entry name" value="PHOSPHATIDYLINOSITOL-4-PHOSPHATE 5-KINASE RELATED"/>
    <property type="match status" value="1"/>
</dbReference>
<keyword evidence="1" id="KW-0677">Repeat</keyword>